<evidence type="ECO:0000313" key="4">
    <source>
        <dbReference type="Proteomes" id="UP000189229"/>
    </source>
</evidence>
<dbReference type="Proteomes" id="UP000188532">
    <property type="component" value="Unassembled WGS sequence"/>
</dbReference>
<reference evidence="3 4" key="1">
    <citation type="submission" date="2017-02" db="EMBL/GenBank/DDBJ databases">
        <title>Complete genome sequences of Mycobacterium kansasii strains isolated from rhesus macaques.</title>
        <authorList>
            <person name="Panda A."/>
            <person name="Nagaraj S."/>
            <person name="Zhao X."/>
            <person name="Tettelin H."/>
            <person name="Detolla L.J."/>
        </authorList>
    </citation>
    <scope>NUCLEOTIDE SEQUENCE [LARGE SCALE GENOMIC DNA]</scope>
    <source>
        <strain evidence="2 3">11-3469</strain>
        <strain evidence="1 4">11-3813</strain>
    </source>
</reference>
<evidence type="ECO:0000313" key="2">
    <source>
        <dbReference type="EMBL" id="OOK81092.1"/>
    </source>
</evidence>
<sequence length="40" mass="3841">MAAPLAAEAATTACKFAACALSVSAYANVDAGPDPDANTV</sequence>
<dbReference type="EMBL" id="MVBM01000002">
    <property type="protein sequence ID" value="OOK78646.1"/>
    <property type="molecule type" value="Genomic_DNA"/>
</dbReference>
<gene>
    <name evidence="2" type="ORF">BZL29_1997</name>
    <name evidence="1" type="ORF">BZL30_1963</name>
</gene>
<dbReference type="AlphaFoldDB" id="A0A1V3XPN2"/>
<proteinExistence type="predicted"/>
<accession>A0A1V3XPN2</accession>
<organism evidence="2 3">
    <name type="scientific">Mycobacterium kansasii</name>
    <dbReference type="NCBI Taxonomy" id="1768"/>
    <lineage>
        <taxon>Bacteria</taxon>
        <taxon>Bacillati</taxon>
        <taxon>Actinomycetota</taxon>
        <taxon>Actinomycetes</taxon>
        <taxon>Mycobacteriales</taxon>
        <taxon>Mycobacteriaceae</taxon>
        <taxon>Mycobacterium</taxon>
    </lineage>
</organism>
<comment type="caution">
    <text evidence="2">The sequence shown here is derived from an EMBL/GenBank/DDBJ whole genome shotgun (WGS) entry which is preliminary data.</text>
</comment>
<evidence type="ECO:0000313" key="3">
    <source>
        <dbReference type="Proteomes" id="UP000188532"/>
    </source>
</evidence>
<name>A0A1V3XPN2_MYCKA</name>
<evidence type="ECO:0000313" key="1">
    <source>
        <dbReference type="EMBL" id="OOK78646.1"/>
    </source>
</evidence>
<protein>
    <submittedName>
        <fullName evidence="2">Uncharacterized protein</fullName>
    </submittedName>
</protein>
<dbReference type="EMBL" id="MVBN01000002">
    <property type="protein sequence ID" value="OOK81092.1"/>
    <property type="molecule type" value="Genomic_DNA"/>
</dbReference>
<dbReference type="Proteomes" id="UP000189229">
    <property type="component" value="Unassembled WGS sequence"/>
</dbReference>